<dbReference type="EMBL" id="AP025314">
    <property type="protein sequence ID" value="BDD09812.1"/>
    <property type="molecule type" value="Genomic_DNA"/>
</dbReference>
<reference evidence="7 8" key="1">
    <citation type="submission" date="2021-12" db="EMBL/GenBank/DDBJ databases">
        <title>Genome sequencing of bacteria with rrn-lacking chromosome and rrn-plasmid.</title>
        <authorList>
            <person name="Anda M."/>
            <person name="Iwasaki W."/>
        </authorList>
    </citation>
    <scope>NUCLEOTIDE SEQUENCE [LARGE SCALE GENOMIC DNA]</scope>
    <source>
        <strain evidence="7 8">DSM 100852</strain>
    </source>
</reference>
<evidence type="ECO:0000256" key="5">
    <source>
        <dbReference type="SAM" id="SignalP"/>
    </source>
</evidence>
<protein>
    <recommendedName>
        <fullName evidence="6">Thioredoxin domain-containing protein</fullName>
    </recommendedName>
</protein>
<evidence type="ECO:0000256" key="2">
    <source>
        <dbReference type="ARBA" id="ARBA00022748"/>
    </source>
</evidence>
<sequence length="171" mass="19269">MKTLKGIASTFTAFLAVMLFFSAQGVAQTTVPDIKLLSTDGETEYELHKVMKEHKLVLIDFWASWCGPCRHENPYVVKTYDEFKDKGFTVFSVSLDSRADRWKKAIEKDKLAWKYHVSDLKGWDSAPAAEYGVRSIPSNFLINSKGEVLGYNLRGNNLSVAVKKALAEVKK</sequence>
<dbReference type="PANTHER" id="PTHR42852">
    <property type="entry name" value="THIOL:DISULFIDE INTERCHANGE PROTEIN DSBE"/>
    <property type="match status" value="1"/>
</dbReference>
<dbReference type="GO" id="GO:0017004">
    <property type="term" value="P:cytochrome complex assembly"/>
    <property type="evidence" value="ECO:0007669"/>
    <property type="project" value="UniProtKB-KW"/>
</dbReference>
<organism evidence="7 8">
    <name type="scientific">Fulvitalea axinellae</name>
    <dbReference type="NCBI Taxonomy" id="1182444"/>
    <lineage>
        <taxon>Bacteria</taxon>
        <taxon>Pseudomonadati</taxon>
        <taxon>Bacteroidota</taxon>
        <taxon>Cytophagia</taxon>
        <taxon>Cytophagales</taxon>
        <taxon>Persicobacteraceae</taxon>
        <taxon>Fulvitalea</taxon>
    </lineage>
</organism>
<dbReference type="KEGG" id="fax:FUAX_22440"/>
<gene>
    <name evidence="7" type="ORF">FUAX_22440</name>
</gene>
<feature type="signal peptide" evidence="5">
    <location>
        <begin position="1"/>
        <end position="27"/>
    </location>
</feature>
<keyword evidence="8" id="KW-1185">Reference proteome</keyword>
<dbReference type="InterPro" id="IPR013740">
    <property type="entry name" value="Redoxin"/>
</dbReference>
<evidence type="ECO:0000256" key="3">
    <source>
        <dbReference type="ARBA" id="ARBA00023157"/>
    </source>
</evidence>
<feature type="chain" id="PRO_5043919505" description="Thioredoxin domain-containing protein" evidence="5">
    <location>
        <begin position="28"/>
        <end position="171"/>
    </location>
</feature>
<dbReference type="RefSeq" id="WP_338391402.1">
    <property type="nucleotide sequence ID" value="NZ_AP025314.1"/>
</dbReference>
<accession>A0AAU9CS66</accession>
<evidence type="ECO:0000256" key="4">
    <source>
        <dbReference type="ARBA" id="ARBA00023284"/>
    </source>
</evidence>
<proteinExistence type="predicted"/>
<keyword evidence="5" id="KW-0732">Signal</keyword>
<dbReference type="AlphaFoldDB" id="A0AAU9CS66"/>
<feature type="domain" description="Thioredoxin" evidence="6">
    <location>
        <begin position="25"/>
        <end position="171"/>
    </location>
</feature>
<dbReference type="InterPro" id="IPR036249">
    <property type="entry name" value="Thioredoxin-like_sf"/>
</dbReference>
<dbReference type="GO" id="GO:0030313">
    <property type="term" value="C:cell envelope"/>
    <property type="evidence" value="ECO:0007669"/>
    <property type="project" value="UniProtKB-SubCell"/>
</dbReference>
<dbReference type="PROSITE" id="PS51352">
    <property type="entry name" value="THIOREDOXIN_2"/>
    <property type="match status" value="1"/>
</dbReference>
<dbReference type="Proteomes" id="UP001348817">
    <property type="component" value="Chromosome"/>
</dbReference>
<keyword evidence="4" id="KW-0676">Redox-active center</keyword>
<keyword evidence="2" id="KW-0201">Cytochrome c-type biogenesis</keyword>
<comment type="subcellular location">
    <subcellularLocation>
        <location evidence="1">Cell envelope</location>
    </subcellularLocation>
</comment>
<dbReference type="SUPFAM" id="SSF52833">
    <property type="entry name" value="Thioredoxin-like"/>
    <property type="match status" value="1"/>
</dbReference>
<dbReference type="Gene3D" id="3.40.30.10">
    <property type="entry name" value="Glutaredoxin"/>
    <property type="match status" value="1"/>
</dbReference>
<dbReference type="InterPro" id="IPR017937">
    <property type="entry name" value="Thioredoxin_CS"/>
</dbReference>
<dbReference type="PROSITE" id="PS00194">
    <property type="entry name" value="THIOREDOXIN_1"/>
    <property type="match status" value="1"/>
</dbReference>
<dbReference type="Pfam" id="PF08534">
    <property type="entry name" value="Redoxin"/>
    <property type="match status" value="1"/>
</dbReference>
<dbReference type="InterPro" id="IPR050553">
    <property type="entry name" value="Thioredoxin_ResA/DsbE_sf"/>
</dbReference>
<dbReference type="GO" id="GO:0016491">
    <property type="term" value="F:oxidoreductase activity"/>
    <property type="evidence" value="ECO:0007669"/>
    <property type="project" value="InterPro"/>
</dbReference>
<evidence type="ECO:0000313" key="8">
    <source>
        <dbReference type="Proteomes" id="UP001348817"/>
    </source>
</evidence>
<dbReference type="PANTHER" id="PTHR42852:SF6">
    <property type="entry name" value="THIOL:DISULFIDE INTERCHANGE PROTEIN DSBE"/>
    <property type="match status" value="1"/>
</dbReference>
<dbReference type="CDD" id="cd02966">
    <property type="entry name" value="TlpA_like_family"/>
    <property type="match status" value="1"/>
</dbReference>
<evidence type="ECO:0000313" key="7">
    <source>
        <dbReference type="EMBL" id="BDD09812.1"/>
    </source>
</evidence>
<evidence type="ECO:0000259" key="6">
    <source>
        <dbReference type="PROSITE" id="PS51352"/>
    </source>
</evidence>
<keyword evidence="3" id="KW-1015">Disulfide bond</keyword>
<name>A0AAU9CS66_9BACT</name>
<dbReference type="InterPro" id="IPR013766">
    <property type="entry name" value="Thioredoxin_domain"/>
</dbReference>
<evidence type="ECO:0000256" key="1">
    <source>
        <dbReference type="ARBA" id="ARBA00004196"/>
    </source>
</evidence>